<name>A0A097EXZ4_9CAUD</name>
<organism evidence="1 2">
    <name type="scientific">Escherichia phage 121Q</name>
    <dbReference type="NCBI Taxonomy" id="1555202"/>
    <lineage>
        <taxon>Viruses</taxon>
        <taxon>Duplodnaviria</taxon>
        <taxon>Heunggongvirae</taxon>
        <taxon>Uroviricota</taxon>
        <taxon>Caudoviricetes</taxon>
        <taxon>Asteriusvirus</taxon>
        <taxon>Asteriusvirus av121Q</taxon>
    </lineage>
</organism>
<dbReference type="OrthoDB" id="11251at10239"/>
<protein>
    <submittedName>
        <fullName evidence="1">Uncharacterized protein</fullName>
    </submittedName>
</protein>
<dbReference type="GeneID" id="22111449"/>
<reference evidence="1 2" key="1">
    <citation type="submission" date="2014-09" db="EMBL/GenBank/DDBJ databases">
        <authorList>
            <person name="Lapin J.S."/>
            <person name="Pope W.H."/>
            <person name="Hua J."/>
            <person name="Ford M.E."/>
            <person name="Conway J.F."/>
            <person name="Hatfull G.F."/>
            <person name="Hendrix R.W."/>
        </authorList>
    </citation>
    <scope>NUCLEOTIDE SEQUENCE [LARGE SCALE GENOMIC DNA]</scope>
</reference>
<dbReference type="EMBL" id="KM507819">
    <property type="protein sequence ID" value="AIT14299.1"/>
    <property type="molecule type" value="Genomic_DNA"/>
</dbReference>
<dbReference type="KEGG" id="vg:22111449"/>
<evidence type="ECO:0000313" key="2">
    <source>
        <dbReference type="Proteomes" id="UP000029889"/>
    </source>
</evidence>
<dbReference type="RefSeq" id="YP_009101996.1">
    <property type="nucleotide sequence ID" value="NC_025447.1"/>
</dbReference>
<evidence type="ECO:0000313" key="1">
    <source>
        <dbReference type="EMBL" id="AIT14299.1"/>
    </source>
</evidence>
<sequence>MEIKTVENGKIDDILELDAFKVHDIMFNVKDIIQCLFLCSKTMHDFFHNPNTNVFILTISTENSFIMGMPMSTNEQYIDCVIRNNDSITPQSEVRKKKNTYTIKDDKIMMCCSKGFILDNFIVKDSYHDFKVSENQSNVVLYASDIESLTVKDPSLE</sequence>
<dbReference type="Proteomes" id="UP000029889">
    <property type="component" value="Segment"/>
</dbReference>
<proteinExistence type="predicted"/>
<gene>
    <name evidence="1" type="primary">409</name>
    <name evidence="1" type="ORF">PBI_121Q_409</name>
</gene>
<keyword evidence="2" id="KW-1185">Reference proteome</keyword>
<accession>A0A097EXZ4</accession>